<evidence type="ECO:0000313" key="3">
    <source>
        <dbReference type="Proteomes" id="UP000746690"/>
    </source>
</evidence>
<reference evidence="2 3" key="1">
    <citation type="submission" date="2020-04" db="EMBL/GenBank/DDBJ databases">
        <title>A Flavivirga sp. nov.</title>
        <authorList>
            <person name="Sun X."/>
        </authorList>
    </citation>
    <scope>NUCLEOTIDE SEQUENCE [LARGE SCALE GENOMIC DNA]</scope>
    <source>
        <strain evidence="2 3">Y03</strain>
    </source>
</reference>
<organism evidence="2 3">
    <name type="scientific">Flavivirga algicola</name>
    <dbReference type="NCBI Taxonomy" id="2729136"/>
    <lineage>
        <taxon>Bacteria</taxon>
        <taxon>Pseudomonadati</taxon>
        <taxon>Bacteroidota</taxon>
        <taxon>Flavobacteriia</taxon>
        <taxon>Flavobacteriales</taxon>
        <taxon>Flavobacteriaceae</taxon>
        <taxon>Flavivirga</taxon>
    </lineage>
</organism>
<gene>
    <name evidence="2" type="ORF">HHX25_04785</name>
</gene>
<keyword evidence="3" id="KW-1185">Reference proteome</keyword>
<evidence type="ECO:0000313" key="2">
    <source>
        <dbReference type="EMBL" id="NMH86808.1"/>
    </source>
</evidence>
<sequence length="248" mass="26434">MKKITLLVALCLTALNYNAQVVSTVFGSDANEAAAEWEDVEKSTDVSTFNQFQPEEAADNGKFQTRGPGANNIGTMNYVGTYSGTLSSSDVIYCKIKHQDLTTPEIEKINVSYKENGGTTLTESLAFVSTTAGTDIQEIIVTPGFTDGATLSDLSVTFTTDDINATAFDVIRIYEFSIGPNPTLSTKSNIIEGARVFAKEGNITVKGANLDAVYALTGQRVGAINLSNGIYLVKISKDDKAATVKVAL</sequence>
<name>A0ABX1RVV5_9FLAO</name>
<dbReference type="RefSeq" id="WP_169670701.1">
    <property type="nucleotide sequence ID" value="NZ_JABBHF010000002.1"/>
</dbReference>
<dbReference type="EMBL" id="JABBHF010000002">
    <property type="protein sequence ID" value="NMH86808.1"/>
    <property type="molecule type" value="Genomic_DNA"/>
</dbReference>
<protein>
    <recommendedName>
        <fullName evidence="4">T9SS type A sorting domain-containing protein</fullName>
    </recommendedName>
</protein>
<feature type="chain" id="PRO_5045893150" description="T9SS type A sorting domain-containing protein" evidence="1">
    <location>
        <begin position="20"/>
        <end position="248"/>
    </location>
</feature>
<evidence type="ECO:0000256" key="1">
    <source>
        <dbReference type="SAM" id="SignalP"/>
    </source>
</evidence>
<feature type="signal peptide" evidence="1">
    <location>
        <begin position="1"/>
        <end position="19"/>
    </location>
</feature>
<accession>A0ABX1RVV5</accession>
<comment type="caution">
    <text evidence="2">The sequence shown here is derived from an EMBL/GenBank/DDBJ whole genome shotgun (WGS) entry which is preliminary data.</text>
</comment>
<proteinExistence type="predicted"/>
<evidence type="ECO:0008006" key="4">
    <source>
        <dbReference type="Google" id="ProtNLM"/>
    </source>
</evidence>
<keyword evidence="1" id="KW-0732">Signal</keyword>
<dbReference type="Proteomes" id="UP000746690">
    <property type="component" value="Unassembled WGS sequence"/>
</dbReference>